<name>A0A7R7I8N4_RAOOR</name>
<dbReference type="AlphaFoldDB" id="A0A7R7I8N4"/>
<reference evidence="1" key="1">
    <citation type="submission" date="2020-10" db="EMBL/GenBank/DDBJ databases">
        <title>Complete sequence of plasmid pJSWP042_GES.</title>
        <authorList>
            <person name="Gomi R."/>
            <person name="Matsuda T."/>
        </authorList>
    </citation>
    <scope>NUCLEOTIDE SEQUENCE</scope>
    <source>
        <strain evidence="1">JSWP042</strain>
        <plasmid evidence="1">pJSWP042_GES</plasmid>
    </source>
</reference>
<dbReference type="EMBL" id="LC589684">
    <property type="protein sequence ID" value="BCM26410.1"/>
    <property type="molecule type" value="Genomic_DNA"/>
</dbReference>
<geneLocation type="plasmid" evidence="1">
    <name>pJSWP042_GES</name>
</geneLocation>
<evidence type="ECO:0000313" key="1">
    <source>
        <dbReference type="EMBL" id="BCM26410.1"/>
    </source>
</evidence>
<protein>
    <submittedName>
        <fullName evidence="1">Uncharacterized protein</fullName>
    </submittedName>
</protein>
<accession>A0A7R7I8N4</accession>
<proteinExistence type="predicted"/>
<sequence length="50" mass="5393">MSKQIIDIGIAESSRVEIADGLSRLLADTYTLYIKGSSLVVVAEGMIMAY</sequence>
<organism evidence="1">
    <name type="scientific">Raoultella ornithinolytica</name>
    <name type="common">Klebsiella ornithinolytica</name>
    <dbReference type="NCBI Taxonomy" id="54291"/>
    <lineage>
        <taxon>Bacteria</taxon>
        <taxon>Pseudomonadati</taxon>
        <taxon>Pseudomonadota</taxon>
        <taxon>Gammaproteobacteria</taxon>
        <taxon>Enterobacterales</taxon>
        <taxon>Enterobacteriaceae</taxon>
        <taxon>Klebsiella/Raoultella group</taxon>
        <taxon>Raoultella</taxon>
    </lineage>
</organism>
<keyword evidence="1" id="KW-0614">Plasmid</keyword>